<dbReference type="EMBL" id="LDJJ01000040">
    <property type="protein sequence ID" value="KRG66797.1"/>
    <property type="molecule type" value="Genomic_DNA"/>
</dbReference>
<evidence type="ECO:0000313" key="1">
    <source>
        <dbReference type="EMBL" id="KRG66797.1"/>
    </source>
</evidence>
<sequence length="208" mass="22691">MPSSSPHSLPRNARERQLIAQEAARLIAESGIHDLEHARRKAASKLGINSEALWPRLSEIEQALREHQLLFASASQPGALRAHRESALQAMQFLQAFQPRLAGAVLSGLAAAGSPVILHLHCDDPDAVQRFLHDQRIPAEARTWSLRLAGHSSRQLYPGCEFAADGIAFELVVLPEDGLRQPPVSPDDGKPLPRATVAQLKQLLTLEA</sequence>
<proteinExistence type="predicted"/>
<dbReference type="AlphaFoldDB" id="A0A0R0CB38"/>
<dbReference type="PATRIC" id="fig|405446.3.peg.2074"/>
<evidence type="ECO:0000313" key="2">
    <source>
        <dbReference type="Proteomes" id="UP000051863"/>
    </source>
</evidence>
<dbReference type="OrthoDB" id="5294130at2"/>
<dbReference type="RefSeq" id="WP_057629036.1">
    <property type="nucleotide sequence ID" value="NZ_LDJJ01000040.1"/>
</dbReference>
<protein>
    <submittedName>
        <fullName evidence="1">Uncharacterized protein</fullName>
    </submittedName>
</protein>
<organism evidence="1 2">
    <name type="scientific">Stenotrophomonas terrae</name>
    <dbReference type="NCBI Taxonomy" id="405446"/>
    <lineage>
        <taxon>Bacteria</taxon>
        <taxon>Pseudomonadati</taxon>
        <taxon>Pseudomonadota</taxon>
        <taxon>Gammaproteobacteria</taxon>
        <taxon>Lysobacterales</taxon>
        <taxon>Lysobacteraceae</taxon>
        <taxon>Stenotrophomonas</taxon>
    </lineage>
</organism>
<accession>A0A0R0CB38</accession>
<gene>
    <name evidence="1" type="ORF">ABB27_12330</name>
</gene>
<keyword evidence="2" id="KW-1185">Reference proteome</keyword>
<name>A0A0R0CB38_9GAMM</name>
<reference evidence="1 2" key="1">
    <citation type="submission" date="2015-05" db="EMBL/GenBank/DDBJ databases">
        <title>Genome sequencing and analysis of members of genus Stenotrophomonas.</title>
        <authorList>
            <person name="Patil P.P."/>
            <person name="Midha S."/>
            <person name="Patil P.B."/>
        </authorList>
    </citation>
    <scope>NUCLEOTIDE SEQUENCE [LARGE SCALE GENOMIC DNA]</scope>
    <source>
        <strain evidence="1 2">DSM 18941</strain>
    </source>
</reference>
<dbReference type="Proteomes" id="UP000051863">
    <property type="component" value="Unassembled WGS sequence"/>
</dbReference>
<comment type="caution">
    <text evidence="1">The sequence shown here is derived from an EMBL/GenBank/DDBJ whole genome shotgun (WGS) entry which is preliminary data.</text>
</comment>